<dbReference type="Pfam" id="PF15411">
    <property type="entry name" value="PH_10"/>
    <property type="match status" value="1"/>
</dbReference>
<dbReference type="PROSITE" id="PS00109">
    <property type="entry name" value="PROTEIN_KINASE_TYR"/>
    <property type="match status" value="1"/>
</dbReference>
<dbReference type="GO" id="GO:0004674">
    <property type="term" value="F:protein serine/threonine kinase activity"/>
    <property type="evidence" value="ECO:0007669"/>
    <property type="project" value="TreeGrafter"/>
</dbReference>
<dbReference type="PROSITE" id="PS50010">
    <property type="entry name" value="DH_2"/>
    <property type="match status" value="1"/>
</dbReference>
<dbReference type="PANTHER" id="PTHR44329">
    <property type="entry name" value="SERINE/THREONINE-PROTEIN KINASE TNNI3K-RELATED"/>
    <property type="match status" value="1"/>
</dbReference>
<evidence type="ECO:0000313" key="4">
    <source>
        <dbReference type="Proteomes" id="UP000772434"/>
    </source>
</evidence>
<name>A0A9P5UCS3_9AGAR</name>
<dbReference type="Proteomes" id="UP000772434">
    <property type="component" value="Unassembled WGS sequence"/>
</dbReference>
<proteinExistence type="predicted"/>
<reference evidence="3" key="1">
    <citation type="submission" date="2020-11" db="EMBL/GenBank/DDBJ databases">
        <authorList>
            <consortium name="DOE Joint Genome Institute"/>
            <person name="Ahrendt S."/>
            <person name="Riley R."/>
            <person name="Andreopoulos W."/>
            <person name="Labutti K."/>
            <person name="Pangilinan J."/>
            <person name="Ruiz-Duenas F.J."/>
            <person name="Barrasa J.M."/>
            <person name="Sanchez-Garcia M."/>
            <person name="Camarero S."/>
            <person name="Miyauchi S."/>
            <person name="Serrano A."/>
            <person name="Linde D."/>
            <person name="Babiker R."/>
            <person name="Drula E."/>
            <person name="Ayuso-Fernandez I."/>
            <person name="Pacheco R."/>
            <person name="Padilla G."/>
            <person name="Ferreira P."/>
            <person name="Barriuso J."/>
            <person name="Kellner H."/>
            <person name="Castanera R."/>
            <person name="Alfaro M."/>
            <person name="Ramirez L."/>
            <person name="Pisabarro A.G."/>
            <person name="Kuo A."/>
            <person name="Tritt A."/>
            <person name="Lipzen A."/>
            <person name="He G."/>
            <person name="Yan M."/>
            <person name="Ng V."/>
            <person name="Cullen D."/>
            <person name="Martin F."/>
            <person name="Rosso M.-N."/>
            <person name="Henrissat B."/>
            <person name="Hibbett D."/>
            <person name="Martinez A.T."/>
            <person name="Grigoriev I.V."/>
        </authorList>
    </citation>
    <scope>NUCLEOTIDE SEQUENCE</scope>
    <source>
        <strain evidence="3">AH 40177</strain>
    </source>
</reference>
<dbReference type="GO" id="GO:0005085">
    <property type="term" value="F:guanyl-nucleotide exchange factor activity"/>
    <property type="evidence" value="ECO:0007669"/>
    <property type="project" value="InterPro"/>
</dbReference>
<evidence type="ECO:0000313" key="3">
    <source>
        <dbReference type="EMBL" id="KAF9074431.1"/>
    </source>
</evidence>
<evidence type="ECO:0008006" key="5">
    <source>
        <dbReference type="Google" id="ProtNLM"/>
    </source>
</evidence>
<keyword evidence="4" id="KW-1185">Reference proteome</keyword>
<organism evidence="3 4">
    <name type="scientific">Rhodocollybia butyracea</name>
    <dbReference type="NCBI Taxonomy" id="206335"/>
    <lineage>
        <taxon>Eukaryota</taxon>
        <taxon>Fungi</taxon>
        <taxon>Dikarya</taxon>
        <taxon>Basidiomycota</taxon>
        <taxon>Agaricomycotina</taxon>
        <taxon>Agaricomycetes</taxon>
        <taxon>Agaricomycetidae</taxon>
        <taxon>Agaricales</taxon>
        <taxon>Marasmiineae</taxon>
        <taxon>Omphalotaceae</taxon>
        <taxon>Rhodocollybia</taxon>
    </lineage>
</organism>
<dbReference type="SUPFAM" id="SSF56112">
    <property type="entry name" value="Protein kinase-like (PK-like)"/>
    <property type="match status" value="1"/>
</dbReference>
<comment type="caution">
    <text evidence="3">The sequence shown here is derived from an EMBL/GenBank/DDBJ whole genome shotgun (WGS) entry which is preliminary data.</text>
</comment>
<dbReference type="SUPFAM" id="SSF48065">
    <property type="entry name" value="DBL homology domain (DH-domain)"/>
    <property type="match status" value="1"/>
</dbReference>
<dbReference type="Gene3D" id="1.20.900.10">
    <property type="entry name" value="Dbl homology (DH) domain"/>
    <property type="match status" value="1"/>
</dbReference>
<feature type="domain" description="Protein kinase" evidence="2">
    <location>
        <begin position="644"/>
        <end position="922"/>
    </location>
</feature>
<evidence type="ECO:0000259" key="1">
    <source>
        <dbReference type="PROSITE" id="PS50010"/>
    </source>
</evidence>
<dbReference type="InterPro" id="IPR000719">
    <property type="entry name" value="Prot_kinase_dom"/>
</dbReference>
<feature type="domain" description="DH" evidence="1">
    <location>
        <begin position="154"/>
        <end position="333"/>
    </location>
</feature>
<dbReference type="InterPro" id="IPR000219">
    <property type="entry name" value="DH_dom"/>
</dbReference>
<dbReference type="OrthoDB" id="6718656at2759"/>
<dbReference type="Pfam" id="PF07714">
    <property type="entry name" value="PK_Tyr_Ser-Thr"/>
    <property type="match status" value="1"/>
</dbReference>
<gene>
    <name evidence="3" type="ORF">BDP27DRAFT_1317072</name>
</gene>
<protein>
    <recommendedName>
        <fullName evidence="5">Non-specific serine/threonine protein kinase</fullName>
    </recommendedName>
</protein>
<dbReference type="GO" id="GO:0005524">
    <property type="term" value="F:ATP binding"/>
    <property type="evidence" value="ECO:0007669"/>
    <property type="project" value="InterPro"/>
</dbReference>
<dbReference type="PROSITE" id="PS50011">
    <property type="entry name" value="PROTEIN_KINASE_DOM"/>
    <property type="match status" value="1"/>
</dbReference>
<dbReference type="AlphaFoldDB" id="A0A9P5UCS3"/>
<accession>A0A9P5UCS3</accession>
<dbReference type="InterPro" id="IPR011009">
    <property type="entry name" value="Kinase-like_dom_sf"/>
</dbReference>
<dbReference type="InterPro" id="IPR051681">
    <property type="entry name" value="Ser/Thr_Kinases-Pseudokinases"/>
</dbReference>
<dbReference type="EMBL" id="JADNRY010000013">
    <property type="protein sequence ID" value="KAF9074431.1"/>
    <property type="molecule type" value="Genomic_DNA"/>
</dbReference>
<dbReference type="Gene3D" id="1.10.510.10">
    <property type="entry name" value="Transferase(Phosphotransferase) domain 1"/>
    <property type="match status" value="1"/>
</dbReference>
<dbReference type="InterPro" id="IPR008266">
    <property type="entry name" value="Tyr_kinase_AS"/>
</dbReference>
<dbReference type="InterPro" id="IPR001245">
    <property type="entry name" value="Ser-Thr/Tyr_kinase_cat_dom"/>
</dbReference>
<dbReference type="InterPro" id="IPR035899">
    <property type="entry name" value="DBL_dom_sf"/>
</dbReference>
<dbReference type="Pfam" id="PF00621">
    <property type="entry name" value="RhoGEF"/>
    <property type="match status" value="1"/>
</dbReference>
<evidence type="ECO:0000259" key="2">
    <source>
        <dbReference type="PROSITE" id="PS50011"/>
    </source>
</evidence>
<sequence length="971" mass="110164">MIRAPSDQLRFEATKILARLALIIEFRPWINPDYRQEPPYRTLYECFSLGRPLGVLLDLLGSPAPSHFSVHIEDFDFDLSLPEREQFIQNFIQRIQLLEAQGRISYGEVLRVEDVLNGTSSGFMKVLKTVTRILCALQDSYPGLFVLPEDAELKVIAAIQELVESERIHVEFLRMVVDHAAFLSLSTPIEAALESIVINNQRLQQYHDRVLSSFQQIELDASLIQNWETIFAFDDHSVRNNMASTYRSLCTSYVSLYEYFDRIISTLEPVIAAHSQMLLDVLCYIPSRIESYSDQLQTILSLTLPTPAHQSYYDSLCNTILKMRDISSGIDEMSSEVRTLRAVRILKGRAFRWRSASGGSIDPSDMGRLILDDQLQLEDTETTSGSSLYQIFLFEAMLLCCLDGSNQTNNWDDEGWMSSARYPIRAWELGPALKRAAPLNLVYAIPTNELQELRLFGSDEFELEWNRNPNLNQGRRQSSMTLSFTCPFGEDQYNQWCSVLERFVHSVIDCPIFSSTSPHVGYEVGEDEGHADADIESLVLSEDSPNEDLDFVKMNFGLTSTDGRRHSHPRPWSLIARKGPHSESSSLHQQMLEEDEQEVEDVLRDVVGFSSIVMPPPLPLKKISVMFEINDSERVLDFTGQITLIGGCAVAGGGYSDVWRAILNTRKDGRGQEVKVAVKVIRSHYGDAESETILKRRLAREMDVWKQLKHPNILPLYGTTSGFGPYDSLVCPWMENGSASRYMEKWGDIMSMTDRLQLVIHSHGIVHGDLTGSNILIDDNRQACLCDFGLSNIISEVHGAFSNHSTMSGAIRWADATLFITQTTQMESESDEQVYPVLTNKSDIYSFGSVTLEILSGRIPYHYIRNDAQVIFEMAKGRKPRRPTASFVTDAQWDFIFSRCWCEDPILRPDAEEVVRIIQVLLRSSLEFRRHTGSAWDSSPVDKTEEALSLDKHLDVVVNSHRRHSEPLQNG</sequence>